<dbReference type="EMBL" id="CP017111">
    <property type="protein sequence ID" value="AOO66123.1"/>
    <property type="molecule type" value="Genomic_DNA"/>
</dbReference>
<organism evidence="4 5">
    <name type="scientific">Sulfurospirillum halorespirans DSM 13726</name>
    <dbReference type="NCBI Taxonomy" id="1193502"/>
    <lineage>
        <taxon>Bacteria</taxon>
        <taxon>Pseudomonadati</taxon>
        <taxon>Campylobacterota</taxon>
        <taxon>Epsilonproteobacteria</taxon>
        <taxon>Campylobacterales</taxon>
        <taxon>Sulfurospirillaceae</taxon>
        <taxon>Sulfurospirillum</taxon>
    </lineage>
</organism>
<feature type="domain" description="PBP" evidence="3">
    <location>
        <begin position="18"/>
        <end position="297"/>
    </location>
</feature>
<reference evidence="5" key="1">
    <citation type="submission" date="2016-08" db="EMBL/GenBank/DDBJ databases">
        <title>Complete genome sequence of the organohalide-respiring Epsilonproteobacterium Sulfurospirillum halorespirans.</title>
        <authorList>
            <person name="Goris T."/>
            <person name="Zimmermann J."/>
            <person name="Schenz B."/>
            <person name="Lemos M."/>
            <person name="Hackermueller J."/>
            <person name="Diekert G."/>
        </authorList>
    </citation>
    <scope>NUCLEOTIDE SEQUENCE [LARGE SCALE GENOMIC DNA]</scope>
    <source>
        <strain>DSM 13726</strain>
        <strain evidence="5">PCE-M2</strain>
    </source>
</reference>
<keyword evidence="1 2" id="KW-0732">Signal</keyword>
<evidence type="ECO:0000313" key="5">
    <source>
        <dbReference type="Proteomes" id="UP000094609"/>
    </source>
</evidence>
<dbReference type="SUPFAM" id="SSF53850">
    <property type="entry name" value="Periplasmic binding protein-like II"/>
    <property type="match status" value="1"/>
</dbReference>
<name>A0A1D7TMA2_9BACT</name>
<dbReference type="KEGG" id="shal:SHALO_2363"/>
<dbReference type="InterPro" id="IPR024370">
    <property type="entry name" value="PBP_domain"/>
</dbReference>
<dbReference type="PANTHER" id="PTHR30570">
    <property type="entry name" value="PERIPLASMIC PHOSPHATE BINDING COMPONENT OF PHOSPHATE ABC TRANSPORTER"/>
    <property type="match status" value="1"/>
</dbReference>
<evidence type="ECO:0000256" key="2">
    <source>
        <dbReference type="SAM" id="SignalP"/>
    </source>
</evidence>
<dbReference type="CDD" id="cd13654">
    <property type="entry name" value="PBP2_phosphate_like_2"/>
    <property type="match status" value="1"/>
</dbReference>
<dbReference type="STRING" id="1193502.SHALO_2363"/>
<dbReference type="Proteomes" id="UP000094609">
    <property type="component" value="Chromosome"/>
</dbReference>
<dbReference type="Gene3D" id="3.40.190.10">
    <property type="entry name" value="Periplasmic binding protein-like II"/>
    <property type="match status" value="2"/>
</dbReference>
<feature type="signal peptide" evidence="2">
    <location>
        <begin position="1"/>
        <end position="22"/>
    </location>
</feature>
<dbReference type="AlphaFoldDB" id="A0A1D7TMA2"/>
<evidence type="ECO:0000313" key="4">
    <source>
        <dbReference type="EMBL" id="AOO66123.1"/>
    </source>
</evidence>
<dbReference type="PATRIC" id="fig|1193502.14.peg.2394"/>
<feature type="chain" id="PRO_5009099565" evidence="2">
    <location>
        <begin position="23"/>
        <end position="346"/>
    </location>
</feature>
<gene>
    <name evidence="4" type="ORF">SHALO_2363</name>
</gene>
<dbReference type="InterPro" id="IPR050811">
    <property type="entry name" value="Phosphate_ABC_transporter"/>
</dbReference>
<evidence type="ECO:0000256" key="1">
    <source>
        <dbReference type="ARBA" id="ARBA00022729"/>
    </source>
</evidence>
<dbReference type="PANTHER" id="PTHR30570:SF1">
    <property type="entry name" value="PHOSPHATE-BINDING PROTEIN PSTS"/>
    <property type="match status" value="1"/>
</dbReference>
<protein>
    <submittedName>
        <fullName evidence="4">Phosphate ABC transporter, periplasmic phosphate-binding protein PstS</fullName>
    </submittedName>
</protein>
<accession>A0A1D7TMA2</accession>
<proteinExistence type="predicted"/>
<dbReference type="Pfam" id="PF12849">
    <property type="entry name" value="PBP_like_2"/>
    <property type="match status" value="1"/>
</dbReference>
<dbReference type="RefSeq" id="WP_069478721.1">
    <property type="nucleotide sequence ID" value="NZ_CP017111.1"/>
</dbReference>
<evidence type="ECO:0000259" key="3">
    <source>
        <dbReference type="Pfam" id="PF12849"/>
    </source>
</evidence>
<sequence length="346" mass="37367">MTIKTCAIALLSVAALSTTASARDQIKIVGSSTVYPFTSYVAEEFKATTGNATPVVESTGTGGGMKIFCSGDGLDTPDFTNASRPMKSAEYKACLENGVTDITGMMVGFDGIAFAQSKTNGKINFTREQMFLALAEEVPSKDGKSLIKNPYKTWNEIDAALPNRKITVYGPPTTSGTRDSFDEMVMEHSSAKFEAYGDKKGKYKAVRQDGVFVPAGENDNLIVQKLTKDTAAFGIFGYSFLEENGDKINGASVDSVEPAFDTISSAKYPISRSLYIYAKNSHRSQVKGMDEFLKLYVDAKMIGTKGVLKTIGLVPMTEGDLKKVQAAVLAKTKLTEEMVKKNTILP</sequence>
<keyword evidence="5" id="KW-1185">Reference proteome</keyword>